<gene>
    <name evidence="1" type="ORF">KI387_025524</name>
</gene>
<sequence>VRVTILGGGRLIDGVGIDTSVVVDSLKGGEERGGISMVPLVPVERGERAKKMLAMDDEEDRERGGGS</sequence>
<accession>A0AA38KY91</accession>
<feature type="non-terminal residue" evidence="1">
    <location>
        <position position="67"/>
    </location>
</feature>
<feature type="non-terminal residue" evidence="1">
    <location>
        <position position="1"/>
    </location>
</feature>
<keyword evidence="2" id="KW-1185">Reference proteome</keyword>
<dbReference type="AlphaFoldDB" id="A0AA38KY91"/>
<evidence type="ECO:0000313" key="2">
    <source>
        <dbReference type="Proteomes" id="UP000824469"/>
    </source>
</evidence>
<dbReference type="Proteomes" id="UP000824469">
    <property type="component" value="Unassembled WGS sequence"/>
</dbReference>
<dbReference type="EMBL" id="JAHRHJ020000006">
    <property type="protein sequence ID" value="KAH9310489.1"/>
    <property type="molecule type" value="Genomic_DNA"/>
</dbReference>
<reference evidence="1 2" key="1">
    <citation type="journal article" date="2021" name="Nat. Plants">
        <title>The Taxus genome provides insights into paclitaxel biosynthesis.</title>
        <authorList>
            <person name="Xiong X."/>
            <person name="Gou J."/>
            <person name="Liao Q."/>
            <person name="Li Y."/>
            <person name="Zhou Q."/>
            <person name="Bi G."/>
            <person name="Li C."/>
            <person name="Du R."/>
            <person name="Wang X."/>
            <person name="Sun T."/>
            <person name="Guo L."/>
            <person name="Liang H."/>
            <person name="Lu P."/>
            <person name="Wu Y."/>
            <person name="Zhang Z."/>
            <person name="Ro D.K."/>
            <person name="Shang Y."/>
            <person name="Huang S."/>
            <person name="Yan J."/>
        </authorList>
    </citation>
    <scope>NUCLEOTIDE SEQUENCE [LARGE SCALE GENOMIC DNA]</scope>
    <source>
        <strain evidence="1">Ta-2019</strain>
    </source>
</reference>
<organism evidence="1 2">
    <name type="scientific">Taxus chinensis</name>
    <name type="common">Chinese yew</name>
    <name type="synonym">Taxus wallichiana var. chinensis</name>
    <dbReference type="NCBI Taxonomy" id="29808"/>
    <lineage>
        <taxon>Eukaryota</taxon>
        <taxon>Viridiplantae</taxon>
        <taxon>Streptophyta</taxon>
        <taxon>Embryophyta</taxon>
        <taxon>Tracheophyta</taxon>
        <taxon>Spermatophyta</taxon>
        <taxon>Pinopsida</taxon>
        <taxon>Pinidae</taxon>
        <taxon>Conifers II</taxon>
        <taxon>Cupressales</taxon>
        <taxon>Taxaceae</taxon>
        <taxon>Taxus</taxon>
    </lineage>
</organism>
<name>A0AA38KY91_TAXCH</name>
<evidence type="ECO:0000313" key="1">
    <source>
        <dbReference type="EMBL" id="KAH9310489.1"/>
    </source>
</evidence>
<protein>
    <submittedName>
        <fullName evidence="1">Uncharacterized protein</fullName>
    </submittedName>
</protein>
<proteinExistence type="predicted"/>
<comment type="caution">
    <text evidence="1">The sequence shown here is derived from an EMBL/GenBank/DDBJ whole genome shotgun (WGS) entry which is preliminary data.</text>
</comment>